<keyword evidence="1" id="KW-0812">Transmembrane</keyword>
<proteinExistence type="predicted"/>
<feature type="transmembrane region" description="Helical" evidence="1">
    <location>
        <begin position="123"/>
        <end position="148"/>
    </location>
</feature>
<protein>
    <submittedName>
        <fullName evidence="2">Uncharacterized protein</fullName>
    </submittedName>
</protein>
<gene>
    <name evidence="2" type="ORF">I8Y58_001322</name>
</gene>
<reference evidence="2" key="1">
    <citation type="journal article" date="2018" name="Genome Biol.">
        <title>SKESA: strategic k-mer extension for scrupulous assemblies.</title>
        <authorList>
            <person name="Souvorov A."/>
            <person name="Agarwala R."/>
            <person name="Lipman D.J."/>
        </authorList>
    </citation>
    <scope>NUCLEOTIDE SEQUENCE</scope>
    <source>
        <strain evidence="2">D3612</strain>
    </source>
</reference>
<name>A0AAN5KQV2_LEGPN</name>
<dbReference type="AlphaFoldDB" id="A0AAN5KQV2"/>
<evidence type="ECO:0000313" key="2">
    <source>
        <dbReference type="EMBL" id="HAT1596101.1"/>
    </source>
</evidence>
<evidence type="ECO:0000313" key="3">
    <source>
        <dbReference type="Proteomes" id="UP000861567"/>
    </source>
</evidence>
<feature type="transmembrane region" description="Helical" evidence="1">
    <location>
        <begin position="168"/>
        <end position="185"/>
    </location>
</feature>
<accession>A0AAN5KQV2</accession>
<feature type="transmembrane region" description="Helical" evidence="1">
    <location>
        <begin position="192"/>
        <end position="211"/>
    </location>
</feature>
<comment type="caution">
    <text evidence="2">The sequence shown here is derived from an EMBL/GenBank/DDBJ whole genome shotgun (WGS) entry which is preliminary data.</text>
</comment>
<sequence length="212" mass="24600">MQESFFSFLASPINLLFLFVAFFLLFVTPWLWNMVNSTHNIHKLFDLLGIKKKENSLIVTGLLFLPLLLITIFIEWFWPLENITLFPILASPYIKFNIIAVISVVILLILIQFDKKKSIELWLLAYAAVLYLSYLILIMATVVVGMNAFPASHYIFAPESNMTINKTIIYGLLITHLIFVWLTLSLKFTWRLLLMILYTLALSFAYFTFIVS</sequence>
<dbReference type="Proteomes" id="UP000861567">
    <property type="component" value="Unassembled WGS sequence"/>
</dbReference>
<keyword evidence="1" id="KW-1133">Transmembrane helix</keyword>
<feature type="transmembrane region" description="Helical" evidence="1">
    <location>
        <begin position="90"/>
        <end position="111"/>
    </location>
</feature>
<reference evidence="2" key="2">
    <citation type="submission" date="2020-11" db="EMBL/GenBank/DDBJ databases">
        <authorList>
            <consortium name="NCBI Pathogen Detection Project"/>
        </authorList>
    </citation>
    <scope>NUCLEOTIDE SEQUENCE</scope>
    <source>
        <strain evidence="2">D3612</strain>
    </source>
</reference>
<dbReference type="EMBL" id="DACSEI010000010">
    <property type="protein sequence ID" value="HAT1596101.1"/>
    <property type="molecule type" value="Genomic_DNA"/>
</dbReference>
<organism evidence="2 3">
    <name type="scientific">Legionella pneumophila</name>
    <dbReference type="NCBI Taxonomy" id="446"/>
    <lineage>
        <taxon>Bacteria</taxon>
        <taxon>Pseudomonadati</taxon>
        <taxon>Pseudomonadota</taxon>
        <taxon>Gammaproteobacteria</taxon>
        <taxon>Legionellales</taxon>
        <taxon>Legionellaceae</taxon>
        <taxon>Legionella</taxon>
    </lineage>
</organism>
<keyword evidence="1" id="KW-0472">Membrane</keyword>
<feature type="transmembrane region" description="Helical" evidence="1">
    <location>
        <begin position="15"/>
        <end position="35"/>
    </location>
</feature>
<evidence type="ECO:0000256" key="1">
    <source>
        <dbReference type="SAM" id="Phobius"/>
    </source>
</evidence>
<feature type="transmembrane region" description="Helical" evidence="1">
    <location>
        <begin position="56"/>
        <end position="78"/>
    </location>
</feature>